<sequence>MSGHQRGPYGSRAPSVLPAHRGMHLTGEPNMLSTSALSFRGLAMALALLAGVAVVSDASAMSRKDKRTVVGAVVGGVAGHLISNGDPAATVGGAVAGGAIGNLTTSDRHDRRYDGRYDRRYDRGYDRRYDRGYNRGYGYDRRDDRRWQRERHDNRYYHDRGRHRGCGRGMTSSPHRVQGLNNDEVAADWPAIDAQEITWLCGHFPQLGADSTLRWHSPRPLSAAAIVDGTRGPVFIKRHHHSVRSARSLEEEHRFIAHLAAAGMPVVQVLASNHGRTALEHGQWTYELHAVGAGQDLYRELPSWSPLTDVAQAREAGRMLATLHRAAASYHAPQRSTHLLVARDDLIRAHDPIAALKADLGNRPGLARYLARIPWEEQLHRDVLPWHHGLAARLQDEPRLWAHNDWHVSNLLWNDDGTIATVLDFGLASPTSALFDLATAIERNAVAWLQLERGTDAVRIDIALALLDGYRQELPLSPTRVHLLADLLPIVHFDFALSEVEYFEGVTGSTANADVAWQPFMLGHPAWFATVPGQTLLAALHAAA</sequence>
<evidence type="ECO:0000256" key="1">
    <source>
        <dbReference type="ARBA" id="ARBA00038240"/>
    </source>
</evidence>
<gene>
    <name evidence="5" type="ORF">H2204_015242</name>
</gene>
<dbReference type="PANTHER" id="PTHR21064:SF6">
    <property type="entry name" value="AMINOGLYCOSIDE PHOSPHOTRANSFERASE DOMAIN-CONTAINING PROTEIN"/>
    <property type="match status" value="1"/>
</dbReference>
<reference evidence="5" key="1">
    <citation type="submission" date="2022-10" db="EMBL/GenBank/DDBJ databases">
        <title>Culturing micro-colonial fungi from biological soil crusts in the Mojave desert and describing Neophaeococcomyces mojavensis, and introducing the new genera and species Taxawa tesnikishii.</title>
        <authorList>
            <person name="Kurbessoian T."/>
            <person name="Stajich J.E."/>
        </authorList>
    </citation>
    <scope>NUCLEOTIDE SEQUENCE</scope>
    <source>
        <strain evidence="5">TK_35</strain>
    </source>
</reference>
<dbReference type="GO" id="GO:0004413">
    <property type="term" value="F:homoserine kinase activity"/>
    <property type="evidence" value="ECO:0007669"/>
    <property type="project" value="TreeGrafter"/>
</dbReference>
<dbReference type="Pfam" id="PF05433">
    <property type="entry name" value="Rick_17kDa_Anti"/>
    <property type="match status" value="1"/>
</dbReference>
<feature type="region of interest" description="Disordered" evidence="2">
    <location>
        <begin position="1"/>
        <end position="22"/>
    </location>
</feature>
<comment type="caution">
    <text evidence="5">The sequence shown here is derived from an EMBL/GenBank/DDBJ whole genome shotgun (WGS) entry which is preliminary data.</text>
</comment>
<dbReference type="InterPro" id="IPR050249">
    <property type="entry name" value="Pseudomonas-type_ThrB"/>
</dbReference>
<proteinExistence type="inferred from homology"/>
<dbReference type="InterPro" id="IPR002575">
    <property type="entry name" value="Aminoglycoside_PTrfase"/>
</dbReference>
<feature type="domain" description="Aminoglycoside phosphotransferase" evidence="3">
    <location>
        <begin position="227"/>
        <end position="450"/>
    </location>
</feature>
<organism evidence="5">
    <name type="scientific">Knufia peltigerae</name>
    <dbReference type="NCBI Taxonomy" id="1002370"/>
    <lineage>
        <taxon>Eukaryota</taxon>
        <taxon>Fungi</taxon>
        <taxon>Dikarya</taxon>
        <taxon>Ascomycota</taxon>
        <taxon>Pezizomycotina</taxon>
        <taxon>Eurotiomycetes</taxon>
        <taxon>Chaetothyriomycetidae</taxon>
        <taxon>Chaetothyriales</taxon>
        <taxon>Trichomeriaceae</taxon>
        <taxon>Knufia</taxon>
    </lineage>
</organism>
<dbReference type="InterPro" id="IPR011009">
    <property type="entry name" value="Kinase-like_dom_sf"/>
</dbReference>
<evidence type="ECO:0000259" key="3">
    <source>
        <dbReference type="Pfam" id="PF01636"/>
    </source>
</evidence>
<protein>
    <recommendedName>
        <fullName evidence="6">Aminoglycoside phosphotransferase domain-containing protein</fullName>
    </recommendedName>
</protein>
<feature type="domain" description="Glycine zipper 2TM" evidence="4">
    <location>
        <begin position="68"/>
        <end position="103"/>
    </location>
</feature>
<name>A0AA39CK93_9EURO</name>
<evidence type="ECO:0000313" key="5">
    <source>
        <dbReference type="EMBL" id="KAJ9611025.1"/>
    </source>
</evidence>
<evidence type="ECO:0008006" key="6">
    <source>
        <dbReference type="Google" id="ProtNLM"/>
    </source>
</evidence>
<dbReference type="InterPro" id="IPR008816">
    <property type="entry name" value="Gly_zipper_2TM_dom"/>
</dbReference>
<accession>A0AA39CK93</accession>
<dbReference type="PANTHER" id="PTHR21064">
    <property type="entry name" value="AMINOGLYCOSIDE PHOSPHOTRANSFERASE DOMAIN-CONTAINING PROTEIN-RELATED"/>
    <property type="match status" value="1"/>
</dbReference>
<dbReference type="GO" id="GO:0019867">
    <property type="term" value="C:outer membrane"/>
    <property type="evidence" value="ECO:0007669"/>
    <property type="project" value="InterPro"/>
</dbReference>
<evidence type="ECO:0000259" key="4">
    <source>
        <dbReference type="Pfam" id="PF05433"/>
    </source>
</evidence>
<dbReference type="AlphaFoldDB" id="A0AA39CK93"/>
<dbReference type="EMBL" id="JAPDRN010000229">
    <property type="protein sequence ID" value="KAJ9611025.1"/>
    <property type="molecule type" value="Genomic_DNA"/>
</dbReference>
<evidence type="ECO:0000256" key="2">
    <source>
        <dbReference type="SAM" id="MobiDB-lite"/>
    </source>
</evidence>
<comment type="similarity">
    <text evidence="1">Belongs to the pseudomonas-type ThrB family.</text>
</comment>
<dbReference type="Gene3D" id="3.90.1200.10">
    <property type="match status" value="1"/>
</dbReference>
<dbReference type="SUPFAM" id="SSF56112">
    <property type="entry name" value="Protein kinase-like (PK-like)"/>
    <property type="match status" value="1"/>
</dbReference>
<dbReference type="GO" id="GO:0009088">
    <property type="term" value="P:threonine biosynthetic process"/>
    <property type="evidence" value="ECO:0007669"/>
    <property type="project" value="TreeGrafter"/>
</dbReference>
<dbReference type="Pfam" id="PF01636">
    <property type="entry name" value="APH"/>
    <property type="match status" value="1"/>
</dbReference>